<comment type="caution">
    <text evidence="2">The sequence shown here is derived from an EMBL/GenBank/DDBJ whole genome shotgun (WGS) entry which is preliminary data.</text>
</comment>
<evidence type="ECO:0000313" key="2">
    <source>
        <dbReference type="EMBL" id="SIT38026.1"/>
    </source>
</evidence>
<reference evidence="2" key="1">
    <citation type="submission" date="2016-12" db="EMBL/GenBank/DDBJ databases">
        <authorList>
            <person name="Moulin L."/>
        </authorList>
    </citation>
    <scope>NUCLEOTIDE SEQUENCE [LARGE SCALE GENOMIC DNA]</scope>
    <source>
        <strain evidence="2">STM 7183</strain>
    </source>
</reference>
<name>A0A1N7RSI1_9BURK</name>
<dbReference type="EMBL" id="CYGY02000015">
    <property type="protein sequence ID" value="SIT38026.1"/>
    <property type="molecule type" value="Genomic_DNA"/>
</dbReference>
<evidence type="ECO:0000313" key="3">
    <source>
        <dbReference type="Proteomes" id="UP000195569"/>
    </source>
</evidence>
<organism evidence="2 3">
    <name type="scientific">Paraburkholderia piptadeniae</name>
    <dbReference type="NCBI Taxonomy" id="1701573"/>
    <lineage>
        <taxon>Bacteria</taxon>
        <taxon>Pseudomonadati</taxon>
        <taxon>Pseudomonadota</taxon>
        <taxon>Betaproteobacteria</taxon>
        <taxon>Burkholderiales</taxon>
        <taxon>Burkholderiaceae</taxon>
        <taxon>Paraburkholderia</taxon>
    </lineage>
</organism>
<feature type="transmembrane region" description="Helical" evidence="1">
    <location>
        <begin position="105"/>
        <end position="122"/>
    </location>
</feature>
<sequence length="146" mass="15129">MPTHRFPMEQGGSDRLVIKTGNFKFNKAHITLDGQSVLAGVTSEQMKQGVSVSLPDGSHLAIKFVGNAILAQASGLEVLLDGKPLPGSIGTPEHAVLTAKSSGQFLYFLAVLNFVAGLVATYSSSDGLFAASNALPLFASATLLAV</sequence>
<evidence type="ECO:0000256" key="1">
    <source>
        <dbReference type="SAM" id="Phobius"/>
    </source>
</evidence>
<protein>
    <submittedName>
        <fullName evidence="2">Uncharacterized protein</fullName>
    </submittedName>
</protein>
<gene>
    <name evidence="2" type="ORF">BN2476_150059</name>
</gene>
<dbReference type="RefSeq" id="WP_143810915.1">
    <property type="nucleotide sequence ID" value="NZ_CYGY02000015.1"/>
</dbReference>
<accession>A0A1N7RSI1</accession>
<dbReference type="AlphaFoldDB" id="A0A1N7RSI1"/>
<keyword evidence="1" id="KW-0472">Membrane</keyword>
<proteinExistence type="predicted"/>
<dbReference type="OrthoDB" id="886421at2"/>
<keyword evidence="3" id="KW-1185">Reference proteome</keyword>
<dbReference type="Proteomes" id="UP000195569">
    <property type="component" value="Unassembled WGS sequence"/>
</dbReference>
<keyword evidence="1" id="KW-1133">Transmembrane helix</keyword>
<keyword evidence="1" id="KW-0812">Transmembrane</keyword>